<dbReference type="GO" id="GO:0008168">
    <property type="term" value="F:methyltransferase activity"/>
    <property type="evidence" value="ECO:0007669"/>
    <property type="project" value="UniProtKB-KW"/>
</dbReference>
<dbReference type="Gene3D" id="3.40.50.150">
    <property type="entry name" value="Vaccinia Virus protein VP39"/>
    <property type="match status" value="1"/>
</dbReference>
<dbReference type="Pfam" id="PF13489">
    <property type="entry name" value="Methyltransf_23"/>
    <property type="match status" value="1"/>
</dbReference>
<dbReference type="PANTHER" id="PTHR43861:SF6">
    <property type="entry name" value="METHYLTRANSFERASE TYPE 11"/>
    <property type="match status" value="1"/>
</dbReference>
<gene>
    <name evidence="1" type="ORF">MM415B02815_0002</name>
</gene>
<name>A0A6M3L0Y8_9ZZZZ</name>
<protein>
    <submittedName>
        <fullName evidence="1">Putative methyltransferase</fullName>
    </submittedName>
</protein>
<dbReference type="PANTHER" id="PTHR43861">
    <property type="entry name" value="TRANS-ACONITATE 2-METHYLTRANSFERASE-RELATED"/>
    <property type="match status" value="1"/>
</dbReference>
<dbReference type="InterPro" id="IPR029063">
    <property type="entry name" value="SAM-dependent_MTases_sf"/>
</dbReference>
<reference evidence="1" key="1">
    <citation type="submission" date="2020-03" db="EMBL/GenBank/DDBJ databases">
        <title>The deep terrestrial virosphere.</title>
        <authorList>
            <person name="Holmfeldt K."/>
            <person name="Nilsson E."/>
            <person name="Simone D."/>
            <person name="Lopez-Fernandez M."/>
            <person name="Wu X."/>
            <person name="de Brujin I."/>
            <person name="Lundin D."/>
            <person name="Andersson A."/>
            <person name="Bertilsson S."/>
            <person name="Dopson M."/>
        </authorList>
    </citation>
    <scope>NUCLEOTIDE SEQUENCE</scope>
    <source>
        <strain evidence="1">MM415B02815</strain>
    </source>
</reference>
<organism evidence="1">
    <name type="scientific">viral metagenome</name>
    <dbReference type="NCBI Taxonomy" id="1070528"/>
    <lineage>
        <taxon>unclassified sequences</taxon>
        <taxon>metagenomes</taxon>
        <taxon>organismal metagenomes</taxon>
    </lineage>
</organism>
<dbReference type="GO" id="GO:0032259">
    <property type="term" value="P:methylation"/>
    <property type="evidence" value="ECO:0007669"/>
    <property type="project" value="UniProtKB-KW"/>
</dbReference>
<dbReference type="EMBL" id="MT142759">
    <property type="protein sequence ID" value="QJA88166.1"/>
    <property type="molecule type" value="Genomic_DNA"/>
</dbReference>
<keyword evidence="1" id="KW-0489">Methyltransferase</keyword>
<sequence length="288" mass="33970">MFEKVGEIFIHKQFEKPTQSFITDGISKDAFNPSKMRWFNTFEISQFIRFIVVLTWIKKYFDKLSREKQISNKRRYIADFGCSRSQLYGYWRSNCNYFGWPKISYSGVDADVNRLTIGRKLITPKKNDKFNHYLTDLTVPFKLRQKMDVITCLETIEHVPKDKVENVLKNIKKNLKRNGIAIISSPNPLKDKGETWVWNSPEDGGDHSYEWNFEEICQLLRKLNFEIIQYCGCSPRREFKTNTSLYKSLITPLTNNLPSSLVYSILCTVDNIKLSKQWIVMVKKRIDK</sequence>
<accession>A0A6M3L0Y8</accession>
<evidence type="ECO:0000313" key="1">
    <source>
        <dbReference type="EMBL" id="QJA88166.1"/>
    </source>
</evidence>
<dbReference type="AlphaFoldDB" id="A0A6M3L0Y8"/>
<dbReference type="SUPFAM" id="SSF53335">
    <property type="entry name" value="S-adenosyl-L-methionine-dependent methyltransferases"/>
    <property type="match status" value="1"/>
</dbReference>
<keyword evidence="1" id="KW-0808">Transferase</keyword>
<proteinExistence type="predicted"/>